<sequence length="456" mass="50577">MAKTRVIIMGAAGRDFHNFNTFFRNNEGYEVVAFTATQIPDIDGRKYPAELAGKKQYPKGIPIYDESDLNGLIKKEKIDLVVFAYSDIMHENVMHKASLVNAAGADFMLMGANSTMIKANVPVISICAARTGCGKSQTTRRVANILQKMGKKVVAIRHPMPYGDLVKQECMRFEKYSDLDKYKCTIEEREEFEPHINRGIVVYCGVDYETIIRQAEKEADVILWDGGNNDFPFYHSDCEIVVVDPLRAGHEIMYHPGEMNVRRADVVVINKIDSASPEEVEEVRENVRTVNPRAIIIDAASPLTVDNAELIRNKSALVIEDGPTLTHGEMQIGAGVVAAIKYGAREQVDPRPYTVGTITETFKKYPDIGALLPAMGYSAKQIKDLETTINKTKCDVVIIATPIDLRKIVKINKPAVQVGYELQEIGTPNLETVLHNLPILGGKSAKTAPKAKAQKK</sequence>
<dbReference type="PANTHER" id="PTHR42869:SF1">
    <property type="entry name" value="SLL0572 PROTEIN"/>
    <property type="match status" value="1"/>
</dbReference>
<gene>
    <name evidence="2" type="ORF">A2008_04015</name>
</gene>
<evidence type="ECO:0000313" key="3">
    <source>
        <dbReference type="Proteomes" id="UP000178735"/>
    </source>
</evidence>
<evidence type="ECO:0000313" key="2">
    <source>
        <dbReference type="EMBL" id="OGM02857.1"/>
    </source>
</evidence>
<dbReference type="Proteomes" id="UP000178735">
    <property type="component" value="Unassembled WGS sequence"/>
</dbReference>
<proteinExistence type="predicted"/>
<dbReference type="InterPro" id="IPR053199">
    <property type="entry name" value="cDPG_synthetase-like"/>
</dbReference>
<dbReference type="Pfam" id="PF02492">
    <property type="entry name" value="cobW"/>
    <property type="match status" value="1"/>
</dbReference>
<accession>A0A1F7WJX5</accession>
<dbReference type="InterPro" id="IPR027417">
    <property type="entry name" value="P-loop_NTPase"/>
</dbReference>
<protein>
    <submittedName>
        <fullName evidence="2">GTPase</fullName>
    </submittedName>
</protein>
<dbReference type="AlphaFoldDB" id="A0A1F7WJX5"/>
<dbReference type="Gene3D" id="3.40.50.720">
    <property type="entry name" value="NAD(P)-binding Rossmann-like Domain"/>
    <property type="match status" value="1"/>
</dbReference>
<dbReference type="EMBL" id="MGFH01000198">
    <property type="protein sequence ID" value="OGM02857.1"/>
    <property type="molecule type" value="Genomic_DNA"/>
</dbReference>
<dbReference type="PANTHER" id="PTHR42869">
    <property type="entry name" value="SLL0572 PROTEIN"/>
    <property type="match status" value="1"/>
</dbReference>
<dbReference type="InterPro" id="IPR003495">
    <property type="entry name" value="CobW/HypB/UreG_nucleotide-bd"/>
</dbReference>
<comment type="caution">
    <text evidence="2">The sequence shown here is derived from an EMBL/GenBank/DDBJ whole genome shotgun (WGS) entry which is preliminary data.</text>
</comment>
<name>A0A1F7WJX5_9BACT</name>
<feature type="domain" description="CobW/HypB/UreG nucleotide-binding" evidence="1">
    <location>
        <begin position="235"/>
        <end position="297"/>
    </location>
</feature>
<reference evidence="2 3" key="1">
    <citation type="journal article" date="2016" name="Nat. Commun.">
        <title>Thousands of microbial genomes shed light on interconnected biogeochemical processes in an aquifer system.</title>
        <authorList>
            <person name="Anantharaman K."/>
            <person name="Brown C.T."/>
            <person name="Hug L.A."/>
            <person name="Sharon I."/>
            <person name="Castelle C.J."/>
            <person name="Probst A.J."/>
            <person name="Thomas B.C."/>
            <person name="Singh A."/>
            <person name="Wilkins M.J."/>
            <person name="Karaoz U."/>
            <person name="Brodie E.L."/>
            <person name="Williams K.H."/>
            <person name="Hubbard S.S."/>
            <person name="Banfield J.F."/>
        </authorList>
    </citation>
    <scope>NUCLEOTIDE SEQUENCE [LARGE SCALE GENOMIC DNA]</scope>
</reference>
<evidence type="ECO:0000259" key="1">
    <source>
        <dbReference type="Pfam" id="PF02492"/>
    </source>
</evidence>
<dbReference type="SUPFAM" id="SSF52540">
    <property type="entry name" value="P-loop containing nucleoside triphosphate hydrolases"/>
    <property type="match status" value="1"/>
</dbReference>
<dbReference type="Gene3D" id="3.40.50.300">
    <property type="entry name" value="P-loop containing nucleotide triphosphate hydrolases"/>
    <property type="match status" value="1"/>
</dbReference>
<organism evidence="2 3">
    <name type="scientific">Candidatus Wallbacteria bacterium GWC2_49_35</name>
    <dbReference type="NCBI Taxonomy" id="1817813"/>
    <lineage>
        <taxon>Bacteria</taxon>
        <taxon>Candidatus Walliibacteriota</taxon>
    </lineage>
</organism>